<proteinExistence type="predicted"/>
<feature type="transmembrane region" description="Helical" evidence="1">
    <location>
        <begin position="56"/>
        <end position="74"/>
    </location>
</feature>
<keyword evidence="1" id="KW-1133">Transmembrane helix</keyword>
<comment type="caution">
    <text evidence="3">The sequence shown here is derived from an EMBL/GenBank/DDBJ whole genome shotgun (WGS) entry which is preliminary data.</text>
</comment>
<keyword evidence="3" id="KW-0328">Glycosyltransferase</keyword>
<gene>
    <name evidence="3" type="ORF">V8Z71_13515</name>
</gene>
<dbReference type="Pfam" id="PF13439">
    <property type="entry name" value="Glyco_transf_4"/>
    <property type="match status" value="1"/>
</dbReference>
<dbReference type="SUPFAM" id="SSF53756">
    <property type="entry name" value="UDP-Glycosyltransferase/glycogen phosphorylase"/>
    <property type="match status" value="1"/>
</dbReference>
<reference evidence="3 4" key="1">
    <citation type="submission" date="2024-02" db="EMBL/GenBank/DDBJ databases">
        <title>Bacteria isolated from the canopy kelp, Nereocystis luetkeana.</title>
        <authorList>
            <person name="Pfister C.A."/>
            <person name="Younker I.T."/>
            <person name="Light S.H."/>
        </authorList>
    </citation>
    <scope>NUCLEOTIDE SEQUENCE [LARGE SCALE GENOMIC DNA]</scope>
    <source>
        <strain evidence="3 4">TI.1.15</strain>
    </source>
</reference>
<keyword evidence="1" id="KW-0812">Transmembrane</keyword>
<organism evidence="3 4">
    <name type="scientific">Vibrio echinoideorum</name>
    <dbReference type="NCBI Taxonomy" id="2100116"/>
    <lineage>
        <taxon>Bacteria</taxon>
        <taxon>Pseudomonadati</taxon>
        <taxon>Pseudomonadota</taxon>
        <taxon>Gammaproteobacteria</taxon>
        <taxon>Vibrionales</taxon>
        <taxon>Vibrionaceae</taxon>
        <taxon>Vibrio</taxon>
    </lineage>
</organism>
<dbReference type="InterPro" id="IPR028098">
    <property type="entry name" value="Glyco_trans_4-like_N"/>
</dbReference>
<dbReference type="EC" id="2.4.-.-" evidence="3"/>
<dbReference type="Proteomes" id="UP001377160">
    <property type="component" value="Unassembled WGS sequence"/>
</dbReference>
<feature type="domain" description="Glycosyltransferase subfamily 4-like N-terminal" evidence="2">
    <location>
        <begin position="19"/>
        <end position="192"/>
    </location>
</feature>
<dbReference type="Gene3D" id="3.40.50.2000">
    <property type="entry name" value="Glycogen Phosphorylase B"/>
    <property type="match status" value="2"/>
</dbReference>
<dbReference type="EMBL" id="JBANDX010000010">
    <property type="protein sequence ID" value="MEL0609335.1"/>
    <property type="molecule type" value="Genomic_DNA"/>
</dbReference>
<evidence type="ECO:0000313" key="4">
    <source>
        <dbReference type="Proteomes" id="UP001377160"/>
    </source>
</evidence>
<accession>A0ABU9FTG8</accession>
<dbReference type="Pfam" id="PF13692">
    <property type="entry name" value="Glyco_trans_1_4"/>
    <property type="match status" value="1"/>
</dbReference>
<keyword evidence="3" id="KW-0808">Transferase</keyword>
<dbReference type="GO" id="GO:0016757">
    <property type="term" value="F:glycosyltransferase activity"/>
    <property type="evidence" value="ECO:0007669"/>
    <property type="project" value="UniProtKB-KW"/>
</dbReference>
<evidence type="ECO:0000313" key="3">
    <source>
        <dbReference type="EMBL" id="MEL0609335.1"/>
    </source>
</evidence>
<protein>
    <submittedName>
        <fullName evidence="3">Glycosyltransferase</fullName>
        <ecNumber evidence="3">2.4.-.-</ecNumber>
    </submittedName>
</protein>
<name>A0ABU9FTG8_9VIBR</name>
<keyword evidence="4" id="KW-1185">Reference proteome</keyword>
<dbReference type="RefSeq" id="WP_341635343.1">
    <property type="nucleotide sequence ID" value="NZ_JBANDX010000010.1"/>
</dbReference>
<keyword evidence="1" id="KW-0472">Membrane</keyword>
<evidence type="ECO:0000259" key="2">
    <source>
        <dbReference type="Pfam" id="PF13439"/>
    </source>
</evidence>
<evidence type="ECO:0000256" key="1">
    <source>
        <dbReference type="SAM" id="Phobius"/>
    </source>
</evidence>
<sequence length="379" mass="42272">MKVLQVSPIPINRGGVEKGGVESHVSELSGKLLEEGGEVIFFRNSVTGYKGKKEDVFYYSSILSLIISALLGFLKYNSKLSINLPIGKKIKVMAYCHTLSKISSISRFDVAHIHGLHNLAGFACQILNIPHVFTDHGIGHKQSFHNDRELITLNVSKSKIVIAISDESFKNVLDVVGSEIKVKKINNPIDIDTNGVSECEFGFDYIIFNGISDTWVRKGLSKINDEIDDILSEIYPMKLLVVCEKKYFSRLLLDDSSRSNQLVHILPVSRDKMLSMVKGAKFNLAPSIKEGFSIAYLESIILGTPVIGFDSNILEMNLLFDTNLNQPFCNNDVNKLAPVVKAMNNEILEGSVLEIESNPLSWDYSIARFFEVYCKAVNE</sequence>